<evidence type="ECO:0000256" key="6">
    <source>
        <dbReference type="PROSITE-ProRule" id="PRU00433"/>
    </source>
</evidence>
<dbReference type="SUPFAM" id="SSF46626">
    <property type="entry name" value="Cytochrome c"/>
    <property type="match status" value="1"/>
</dbReference>
<evidence type="ECO:0000256" key="3">
    <source>
        <dbReference type="ARBA" id="ARBA00022723"/>
    </source>
</evidence>
<dbReference type="InterPro" id="IPR036909">
    <property type="entry name" value="Cyt_c-like_dom_sf"/>
</dbReference>
<accession>A0ABQ2L8M3</accession>
<keyword evidence="9" id="KW-1185">Reference proteome</keyword>
<keyword evidence="3 6" id="KW-0479">Metal-binding</keyword>
<dbReference type="InterPro" id="IPR009056">
    <property type="entry name" value="Cyt_c-like_dom"/>
</dbReference>
<comment type="caution">
    <text evidence="8">The sequence shown here is derived from an EMBL/GenBank/DDBJ whole genome shotgun (WGS) entry which is preliminary data.</text>
</comment>
<dbReference type="InterPro" id="IPR002327">
    <property type="entry name" value="Cyt_c_1A/1B"/>
</dbReference>
<evidence type="ECO:0000256" key="5">
    <source>
        <dbReference type="ARBA" id="ARBA00023004"/>
    </source>
</evidence>
<dbReference type="PANTHER" id="PTHR11961">
    <property type="entry name" value="CYTOCHROME C"/>
    <property type="match status" value="1"/>
</dbReference>
<evidence type="ECO:0000259" key="7">
    <source>
        <dbReference type="PROSITE" id="PS51007"/>
    </source>
</evidence>
<dbReference type="EMBL" id="BMOV01000002">
    <property type="protein sequence ID" value="GGO06910.1"/>
    <property type="molecule type" value="Genomic_DNA"/>
</dbReference>
<keyword evidence="4" id="KW-0249">Electron transport</keyword>
<keyword evidence="1" id="KW-0813">Transport</keyword>
<sequence>MDTMTVNKALAGILIALLLVKGSAILTEGRFHVEAPETPAYAVALPDVASEDTEKEAEPEGPSLAMLLSQASADKGQRAFAKCAACHSYDKDGANKIGPNLFGIVGSAIGSKPGFGYSDALANHGGEWTYEQLDAWLLNTNEAIPGNKMAFAGLRKPTDRANVIAFLRAQSDQPLPLPAVEEEAGSE</sequence>
<dbReference type="Pfam" id="PF00034">
    <property type="entry name" value="Cytochrom_C"/>
    <property type="match status" value="1"/>
</dbReference>
<evidence type="ECO:0000256" key="2">
    <source>
        <dbReference type="ARBA" id="ARBA00022617"/>
    </source>
</evidence>
<reference evidence="9" key="1">
    <citation type="journal article" date="2019" name="Int. J. Syst. Evol. Microbiol.">
        <title>The Global Catalogue of Microorganisms (GCM) 10K type strain sequencing project: providing services to taxonomists for standard genome sequencing and annotation.</title>
        <authorList>
            <consortium name="The Broad Institute Genomics Platform"/>
            <consortium name="The Broad Institute Genome Sequencing Center for Infectious Disease"/>
            <person name="Wu L."/>
            <person name="Ma J."/>
        </authorList>
    </citation>
    <scope>NUCLEOTIDE SEQUENCE [LARGE SCALE GENOMIC DNA]</scope>
    <source>
        <strain evidence="9">JCM 17843</strain>
    </source>
</reference>
<evidence type="ECO:0000256" key="1">
    <source>
        <dbReference type="ARBA" id="ARBA00022448"/>
    </source>
</evidence>
<dbReference type="PRINTS" id="PR00604">
    <property type="entry name" value="CYTCHRMECIAB"/>
</dbReference>
<dbReference type="PROSITE" id="PS51007">
    <property type="entry name" value="CYTC"/>
    <property type="match status" value="1"/>
</dbReference>
<evidence type="ECO:0000313" key="8">
    <source>
        <dbReference type="EMBL" id="GGO06910.1"/>
    </source>
</evidence>
<dbReference type="Proteomes" id="UP000602381">
    <property type="component" value="Unassembled WGS sequence"/>
</dbReference>
<keyword evidence="5 6" id="KW-0408">Iron</keyword>
<name>A0ABQ2L8M3_9PROT</name>
<evidence type="ECO:0000313" key="9">
    <source>
        <dbReference type="Proteomes" id="UP000602381"/>
    </source>
</evidence>
<feature type="domain" description="Cytochrome c" evidence="7">
    <location>
        <begin position="71"/>
        <end position="171"/>
    </location>
</feature>
<organism evidence="8 9">
    <name type="scientific">Iodidimonas muriae</name>
    <dbReference type="NCBI Taxonomy" id="261467"/>
    <lineage>
        <taxon>Bacteria</taxon>
        <taxon>Pseudomonadati</taxon>
        <taxon>Pseudomonadota</taxon>
        <taxon>Alphaproteobacteria</taxon>
        <taxon>Iodidimonadales</taxon>
        <taxon>Iodidimonadaceae</taxon>
        <taxon>Iodidimonas</taxon>
    </lineage>
</organism>
<gene>
    <name evidence="8" type="ORF">GCM10007972_05660</name>
</gene>
<proteinExistence type="predicted"/>
<dbReference type="Gene3D" id="1.10.760.10">
    <property type="entry name" value="Cytochrome c-like domain"/>
    <property type="match status" value="1"/>
</dbReference>
<evidence type="ECO:0000256" key="4">
    <source>
        <dbReference type="ARBA" id="ARBA00022982"/>
    </source>
</evidence>
<keyword evidence="2 6" id="KW-0349">Heme</keyword>
<protein>
    <submittedName>
        <fullName evidence="8">Cytochrome c</fullName>
    </submittedName>
</protein>